<dbReference type="Pfam" id="PF04851">
    <property type="entry name" value="ResIII"/>
    <property type="match status" value="1"/>
</dbReference>
<dbReference type="GO" id="GO:0005524">
    <property type="term" value="F:ATP binding"/>
    <property type="evidence" value="ECO:0007669"/>
    <property type="project" value="InterPro"/>
</dbReference>
<evidence type="ECO:0000313" key="3">
    <source>
        <dbReference type="EMBL" id="SKA92877.1"/>
    </source>
</evidence>
<dbReference type="InterPro" id="IPR050742">
    <property type="entry name" value="Helicase_Restrict-Modif_Enz"/>
</dbReference>
<protein>
    <submittedName>
        <fullName evidence="3">Superfamily II DNA or RNA helicase</fullName>
    </submittedName>
</protein>
<gene>
    <name evidence="3" type="ORF">SAMN05443428_11312</name>
</gene>
<evidence type="ECO:0000313" key="4">
    <source>
        <dbReference type="Proteomes" id="UP000190105"/>
    </source>
</evidence>
<keyword evidence="3" id="KW-0547">Nucleotide-binding</keyword>
<dbReference type="Gene3D" id="3.40.50.300">
    <property type="entry name" value="P-loop containing nucleotide triphosphate hydrolases"/>
    <property type="match status" value="2"/>
</dbReference>
<keyword evidence="3" id="KW-0067">ATP-binding</keyword>
<name>A0A1T4XTM0_9CLOT</name>
<dbReference type="GO" id="GO:0016787">
    <property type="term" value="F:hydrolase activity"/>
    <property type="evidence" value="ECO:0007669"/>
    <property type="project" value="InterPro"/>
</dbReference>
<dbReference type="STRING" id="1147123.SAMN05443428_11312"/>
<keyword evidence="4" id="KW-1185">Reference proteome</keyword>
<dbReference type="PROSITE" id="PS51192">
    <property type="entry name" value="HELICASE_ATP_BIND_1"/>
    <property type="match status" value="1"/>
</dbReference>
<dbReference type="InterPro" id="IPR014001">
    <property type="entry name" value="Helicase_ATP-bd"/>
</dbReference>
<feature type="domain" description="Helicase ATP-binding" evidence="1">
    <location>
        <begin position="155"/>
        <end position="302"/>
    </location>
</feature>
<dbReference type="PROSITE" id="PS51194">
    <property type="entry name" value="HELICASE_CTER"/>
    <property type="match status" value="1"/>
</dbReference>
<dbReference type="RefSeq" id="WP_242948726.1">
    <property type="nucleotide sequence ID" value="NZ_FUYH01000013.1"/>
</dbReference>
<dbReference type="SMART" id="SM00490">
    <property type="entry name" value="HELICc"/>
    <property type="match status" value="1"/>
</dbReference>
<keyword evidence="3" id="KW-0347">Helicase</keyword>
<sequence>MGKDEIKLSSLAEDLFIDIFSDVFGADKTNYLFMQYPVVDIYGNNRFIDFALMCEDYKIAFEIDGENYHNPYKVNEGKYFDDLLKQNSLIYQNWKVYRWAYRQLKYQREKVKDELITFIGEMPLFKEFEDFLPKQKGRAIVLKDHQEEALKNLDNMRRNGESIALLYHATGTGKTVTAISDAKRLESRTLYLAHTKDLVFQAKEKFNELWPEKDSGIYIAEKKEKDAYIVCGSVQSISQNIDNFSPDEFEYIIIDEAHHGAAETYKKILSYFRPKFTLGLTATPERMDGEDILELFKNIAHKLDLKTAVQVGELVPIRCIRVKTNVDISNVRFNGIKYNSQDLESKIFVPERNKIIVETFLNYVKDKKTVIFCASVNHAKTIADMLKENNINAYAVSGMMPSKERQRILKEYEYGEINVLCACDLLNEGWDSPRTQVLFMARPTMSKTIYLQQLGRGTRKCEGKEYLMVFDFIDNANMFNNALSLHRLFNIDKYRPNEYVLAPDNLKEFENNMLKNGEKPAVYLDFPVDVTDYEYIDLFNWQEEVKNLISQIEFVRMVDVQEETISRYIREGKIIPDLKVPAGSKYFNYFKKETVLKYAKEYGWRLINHSNMKDIFIEMVEKMDMSYSYKPVLLKAMLECCDENGKALIDDVVEYFIKFYEDRRNKNLYVEKPNSIYCRDEIDRKLVKRNIFENPFKRFEDMRFLRKSKDIEYIEFNPYVWKKLSQEEKDWIKAFCDEKLGEYYNRFIK</sequence>
<proteinExistence type="predicted"/>
<dbReference type="CDD" id="cd18799">
    <property type="entry name" value="SF2_C_EcoAI-like"/>
    <property type="match status" value="1"/>
</dbReference>
<organism evidence="3 4">
    <name type="scientific">Caloramator quimbayensis</name>
    <dbReference type="NCBI Taxonomy" id="1147123"/>
    <lineage>
        <taxon>Bacteria</taxon>
        <taxon>Bacillati</taxon>
        <taxon>Bacillota</taxon>
        <taxon>Clostridia</taxon>
        <taxon>Eubacteriales</taxon>
        <taxon>Clostridiaceae</taxon>
        <taxon>Caloramator</taxon>
    </lineage>
</organism>
<accession>A0A1T4XTM0</accession>
<dbReference type="GO" id="GO:0003677">
    <property type="term" value="F:DNA binding"/>
    <property type="evidence" value="ECO:0007669"/>
    <property type="project" value="InterPro"/>
</dbReference>
<dbReference type="EMBL" id="FUYH01000013">
    <property type="protein sequence ID" value="SKA92877.1"/>
    <property type="molecule type" value="Genomic_DNA"/>
</dbReference>
<dbReference type="SMART" id="SM00487">
    <property type="entry name" value="DEXDc"/>
    <property type="match status" value="1"/>
</dbReference>
<dbReference type="Proteomes" id="UP000190105">
    <property type="component" value="Unassembled WGS sequence"/>
</dbReference>
<evidence type="ECO:0000259" key="2">
    <source>
        <dbReference type="PROSITE" id="PS51194"/>
    </source>
</evidence>
<reference evidence="4" key="1">
    <citation type="submission" date="2017-02" db="EMBL/GenBank/DDBJ databases">
        <authorList>
            <person name="Varghese N."/>
            <person name="Submissions S."/>
        </authorList>
    </citation>
    <scope>NUCLEOTIDE SEQUENCE [LARGE SCALE GENOMIC DNA]</scope>
    <source>
        <strain evidence="4">USBA 833</strain>
    </source>
</reference>
<dbReference type="PANTHER" id="PTHR47396">
    <property type="entry name" value="TYPE I RESTRICTION ENZYME ECOKI R PROTEIN"/>
    <property type="match status" value="1"/>
</dbReference>
<dbReference type="SUPFAM" id="SSF52540">
    <property type="entry name" value="P-loop containing nucleoside triphosphate hydrolases"/>
    <property type="match status" value="1"/>
</dbReference>
<dbReference type="InterPro" id="IPR006935">
    <property type="entry name" value="Helicase/UvrB_N"/>
</dbReference>
<dbReference type="CDD" id="cd18032">
    <property type="entry name" value="DEXHc_RE_I_III_res"/>
    <property type="match status" value="1"/>
</dbReference>
<keyword evidence="3" id="KW-0378">Hydrolase</keyword>
<dbReference type="AlphaFoldDB" id="A0A1T4XTM0"/>
<dbReference type="GO" id="GO:0004386">
    <property type="term" value="F:helicase activity"/>
    <property type="evidence" value="ECO:0007669"/>
    <property type="project" value="UniProtKB-KW"/>
</dbReference>
<evidence type="ECO:0000259" key="1">
    <source>
        <dbReference type="PROSITE" id="PS51192"/>
    </source>
</evidence>
<dbReference type="PANTHER" id="PTHR47396:SF1">
    <property type="entry name" value="ATP-DEPENDENT HELICASE IRC3-RELATED"/>
    <property type="match status" value="1"/>
</dbReference>
<feature type="domain" description="Helicase C-terminal" evidence="2">
    <location>
        <begin position="356"/>
        <end position="507"/>
    </location>
</feature>
<dbReference type="InterPro" id="IPR027417">
    <property type="entry name" value="P-loop_NTPase"/>
</dbReference>
<dbReference type="InterPro" id="IPR001650">
    <property type="entry name" value="Helicase_C-like"/>
</dbReference>
<dbReference type="Pfam" id="PF00271">
    <property type="entry name" value="Helicase_C"/>
    <property type="match status" value="1"/>
</dbReference>
<dbReference type="GO" id="GO:0005829">
    <property type="term" value="C:cytosol"/>
    <property type="evidence" value="ECO:0007669"/>
    <property type="project" value="TreeGrafter"/>
</dbReference>